<proteinExistence type="predicted"/>
<dbReference type="EMBL" id="OV170233">
    <property type="protein sequence ID" value="CAH0718557.1"/>
    <property type="molecule type" value="Genomic_DNA"/>
</dbReference>
<feature type="domain" description="Nucleolar 27S pre-rRNA processing Urb2/Npa2 C-terminal" evidence="1">
    <location>
        <begin position="1298"/>
        <end position="1454"/>
    </location>
</feature>
<gene>
    <name evidence="2" type="ORF">BINO364_LOCUS5019</name>
</gene>
<evidence type="ECO:0000259" key="1">
    <source>
        <dbReference type="Pfam" id="PF10441"/>
    </source>
</evidence>
<reference evidence="2" key="1">
    <citation type="submission" date="2021-12" db="EMBL/GenBank/DDBJ databases">
        <authorList>
            <person name="Martin H S."/>
        </authorList>
    </citation>
    <scope>NUCLEOTIDE SEQUENCE</scope>
</reference>
<dbReference type="Proteomes" id="UP000838878">
    <property type="component" value="Chromosome 13"/>
</dbReference>
<dbReference type="InterPro" id="IPR018849">
    <property type="entry name" value="Urb2/Npa2_C"/>
</dbReference>
<sequence length="1456" mass="167900">MSQYPLNELKRRLHDDAISLPKRIKLAKNVVQSHHFPTAPKERVIGEWLDELVKGNKLTSKELKDVIGWLNNVNDLTSELKSKLIRIISQYLHNNSLQNDDTSYIISFLENDKMSVQLHLQIDEYLFIITTLLQNLHSETGNDEKCQMIFKNLTKFYKESKKKLEFIVKFLDGENLETIFSYLNTNCHSIVISLCQNILFPMTKKQFYSSFLFNLIRKDNIDELIAERGDNIQSVLKIMSAFFTFPKGRTGKDQKFLSDFISIFVNCYKSESQILFAFYIMVTNALKMQQNYMIPSMKMPPIIFEENDEKIKRGLFLDMLTTLLLNEVDISIRLTDTVAEKISNVEVKKTFMIFLQVVMMGILKLEGKLDKTTLLIVKTAITLDPSLIEPKMNKILPYIMTAKKNNADILQIYIETMNSLINTLFKLSRGINFINQLVPDLKLNLEASNVEQFELKQKFIDGLKNNENCEKLKVKILTGNDIFPYECAKMYGKLTSELMFRQNKELLLVLQKDFEANCLMMLEEGFVSPSIITLAEMLSAILSSFLQHNKMADHTVPLPIAEDFWSAFQDFEDQCLNKFGDCILKLNYNPSLVEAFLKLCLSVAHLKLLNIKYSNTKMNVKGNDLLPFLSKSEWIELISNFDDEANLIWDQLMLTKLMAAELLQTESNSEIKTNLLKQISNYPQILLKNTYYTKNLFVNLDKTQLKLLSKTLVKSYQNDSNIEIFQNEAIINNKELLQSLTLKIAKNISECMENTTTLTKALNKNNFEICSFIKEIDLKDFFNSIQLQNQDEAINNVEILKHLQIYYLDENSQLTAIFVLLILKKCCQSKKLRKNIDYVLQSIYELSPKYPDLYKMFPVSYIFDFKNKIMLELLTLSNKTSNNMLIIKNILESGVKKVKTDAEIVKHIVDILLKNHKKKGEISSIDYFADSVFRISCIILPIIAKEKKAITTSAYRSILANLQEKLNNTMLDSFKNIDFSNNSNLCMESGNTDDSVVSENTLATLTAMGAYSLTLLKCCETTDAEEIKNLDCLWSGLEFFVNTAIQSIQNPSSKYQHIDSSIQLLNVVLRYIKKLESHNIFQDKDKLFTQIWNSIKSRLFMVFGGKRKYNNHLEEIAVTLKFIAELSSVECFSNNFVGDLANLALLKKPSIILKNIEITNSQLTSKKVSKYLWQHCLKANIIGPKCIAMTKLMFRATKNIRFWIQQHYDLIQESAKQNSDQVGDEEVNVKILNVIRVEDCICKLLKNDVDILSEVILAAKKISLDYKFLDAVFELQHLLHYILGFETIETKCVISWQSFVNIYEGCITILNNLLLSREELLEDRWPCYMQCYKALLLCLCERATSEDITDRSVEHKFAEMAHSIEKLTQSICKRKAHVSRISAYAVADMCIWLEKSPPPKMVRQHLENSISLLIQVSDSTYSMAFLRRALAGSIGQMTLTNMYTMYKRYHKYVGNA</sequence>
<feature type="non-terminal residue" evidence="2">
    <location>
        <position position="1456"/>
    </location>
</feature>
<name>A0A8J9VU54_9NEOP</name>
<keyword evidence="3" id="KW-1185">Reference proteome</keyword>
<accession>A0A8J9VU54</accession>
<dbReference type="OrthoDB" id="160374at2759"/>
<evidence type="ECO:0000313" key="2">
    <source>
        <dbReference type="EMBL" id="CAH0718557.1"/>
    </source>
</evidence>
<organism evidence="2 3">
    <name type="scientific">Brenthis ino</name>
    <name type="common">lesser marbled fritillary</name>
    <dbReference type="NCBI Taxonomy" id="405034"/>
    <lineage>
        <taxon>Eukaryota</taxon>
        <taxon>Metazoa</taxon>
        <taxon>Ecdysozoa</taxon>
        <taxon>Arthropoda</taxon>
        <taxon>Hexapoda</taxon>
        <taxon>Insecta</taxon>
        <taxon>Pterygota</taxon>
        <taxon>Neoptera</taxon>
        <taxon>Endopterygota</taxon>
        <taxon>Lepidoptera</taxon>
        <taxon>Glossata</taxon>
        <taxon>Ditrysia</taxon>
        <taxon>Papilionoidea</taxon>
        <taxon>Nymphalidae</taxon>
        <taxon>Heliconiinae</taxon>
        <taxon>Argynnini</taxon>
        <taxon>Brenthis</taxon>
    </lineage>
</organism>
<protein>
    <recommendedName>
        <fullName evidence="1">Nucleolar 27S pre-rRNA processing Urb2/Npa2 C-terminal domain-containing protein</fullName>
    </recommendedName>
</protein>
<dbReference type="Pfam" id="PF10441">
    <property type="entry name" value="Urb2"/>
    <property type="match status" value="1"/>
</dbReference>
<evidence type="ECO:0000313" key="3">
    <source>
        <dbReference type="Proteomes" id="UP000838878"/>
    </source>
</evidence>